<evidence type="ECO:0000256" key="7">
    <source>
        <dbReference type="HAMAP-Rule" id="MF_01200"/>
    </source>
</evidence>
<dbReference type="GO" id="GO:0006207">
    <property type="term" value="P:'de novo' pyrimidine nucleobase biosynthetic process"/>
    <property type="evidence" value="ECO:0007669"/>
    <property type="project" value="InterPro"/>
</dbReference>
<dbReference type="AlphaFoldDB" id="A0A964T5Z2"/>
<feature type="active site" description="Proton donor" evidence="7">
    <location>
        <position position="70"/>
    </location>
</feature>
<evidence type="ECO:0000256" key="10">
    <source>
        <dbReference type="RuleBase" id="RU000512"/>
    </source>
</evidence>
<keyword evidence="4 7" id="KW-0665">Pyrimidine biosynthesis</keyword>
<dbReference type="InterPro" id="IPR001754">
    <property type="entry name" value="OMPdeCOase_dom"/>
</dbReference>
<feature type="binding site" evidence="7 9">
    <location>
        <position position="194"/>
    </location>
    <ligand>
        <name>substrate</name>
    </ligand>
</feature>
<name>A0A964T5Z2_9HYPH</name>
<dbReference type="InterPro" id="IPR014732">
    <property type="entry name" value="OMPdecase"/>
</dbReference>
<dbReference type="Pfam" id="PF00215">
    <property type="entry name" value="OMPdecase"/>
    <property type="match status" value="1"/>
</dbReference>
<evidence type="ECO:0000256" key="1">
    <source>
        <dbReference type="ARBA" id="ARBA00002356"/>
    </source>
</evidence>
<evidence type="ECO:0000256" key="8">
    <source>
        <dbReference type="PIRSR" id="PIRSR614732-1"/>
    </source>
</evidence>
<evidence type="ECO:0000259" key="11">
    <source>
        <dbReference type="SMART" id="SM00934"/>
    </source>
</evidence>
<dbReference type="InterPro" id="IPR047596">
    <property type="entry name" value="OMPdecase_bac"/>
</dbReference>
<dbReference type="InterPro" id="IPR018089">
    <property type="entry name" value="OMPdecase_AS"/>
</dbReference>
<dbReference type="PANTHER" id="PTHR32119:SF2">
    <property type="entry name" value="OROTIDINE 5'-PHOSPHATE DECARBOXYLASE"/>
    <property type="match status" value="1"/>
</dbReference>
<evidence type="ECO:0000256" key="3">
    <source>
        <dbReference type="ARBA" id="ARBA00022793"/>
    </source>
</evidence>
<comment type="function">
    <text evidence="1 7">Catalyzes the decarboxylation of orotidine 5'-monophosphate (OMP) to uridine 5'-monophosphate (UMP).</text>
</comment>
<protein>
    <recommendedName>
        <fullName evidence="7">Orotidine 5'-phosphate decarboxylase</fullName>
        <ecNumber evidence="7">4.1.1.23</ecNumber>
    </recommendedName>
    <alternativeName>
        <fullName evidence="7">OMP decarboxylase</fullName>
        <shortName evidence="7">OMPDCase</shortName>
        <shortName evidence="7">OMPdecase</shortName>
    </alternativeName>
</protein>
<feature type="binding site" evidence="7 9">
    <location>
        <position position="214"/>
    </location>
    <ligand>
        <name>substrate</name>
    </ligand>
</feature>
<dbReference type="GO" id="GO:0005829">
    <property type="term" value="C:cytosol"/>
    <property type="evidence" value="ECO:0007669"/>
    <property type="project" value="TreeGrafter"/>
</dbReference>
<feature type="binding site" evidence="7 9">
    <location>
        <position position="41"/>
    </location>
    <ligand>
        <name>substrate</name>
    </ligand>
</feature>
<dbReference type="Gene3D" id="3.20.20.70">
    <property type="entry name" value="Aldolase class I"/>
    <property type="match status" value="1"/>
</dbReference>
<feature type="binding site" evidence="7 9">
    <location>
        <position position="215"/>
    </location>
    <ligand>
        <name>substrate</name>
    </ligand>
</feature>
<proteinExistence type="inferred from homology"/>
<feature type="binding site" evidence="7 9">
    <location>
        <position position="19"/>
    </location>
    <ligand>
        <name>substrate</name>
    </ligand>
</feature>
<feature type="binding site" evidence="7 9">
    <location>
        <position position="124"/>
    </location>
    <ligand>
        <name>substrate</name>
    </ligand>
</feature>
<gene>
    <name evidence="7 12" type="primary">pyrF</name>
    <name evidence="12" type="ORF">E4O86_15670</name>
</gene>
<dbReference type="PROSITE" id="PS00156">
    <property type="entry name" value="OMPDECASE"/>
    <property type="match status" value="1"/>
</dbReference>
<dbReference type="EMBL" id="SPKJ01000061">
    <property type="protein sequence ID" value="MYZ49151.1"/>
    <property type="molecule type" value="Genomic_DNA"/>
</dbReference>
<dbReference type="OrthoDB" id="9806203at2"/>
<evidence type="ECO:0000313" key="13">
    <source>
        <dbReference type="Proteomes" id="UP000773614"/>
    </source>
</evidence>
<comment type="subunit">
    <text evidence="7">Homodimer.</text>
</comment>
<feature type="binding site" evidence="7">
    <location>
        <begin position="68"/>
        <end position="77"/>
    </location>
    <ligand>
        <name>substrate</name>
    </ligand>
</feature>
<dbReference type="RefSeq" id="WP_161141495.1">
    <property type="nucleotide sequence ID" value="NZ_SPKJ01000061.1"/>
</dbReference>
<dbReference type="GO" id="GO:0004590">
    <property type="term" value="F:orotidine-5'-phosphate decarboxylase activity"/>
    <property type="evidence" value="ECO:0007669"/>
    <property type="project" value="UniProtKB-UniRule"/>
</dbReference>
<reference evidence="12" key="1">
    <citation type="submission" date="2019-03" db="EMBL/GenBank/DDBJ databases">
        <title>Afifella sp. nov., isolated from activated sludge.</title>
        <authorList>
            <person name="Li Q."/>
            <person name="Liu Y."/>
        </authorList>
    </citation>
    <scope>NUCLEOTIDE SEQUENCE</scope>
    <source>
        <strain evidence="12">L72</strain>
    </source>
</reference>
<evidence type="ECO:0000256" key="2">
    <source>
        <dbReference type="ARBA" id="ARBA00004861"/>
    </source>
</evidence>
<dbReference type="InterPro" id="IPR011060">
    <property type="entry name" value="RibuloseP-bd_barrel"/>
</dbReference>
<dbReference type="NCBIfam" id="NF001273">
    <property type="entry name" value="PRK00230.1"/>
    <property type="match status" value="1"/>
</dbReference>
<dbReference type="InterPro" id="IPR013785">
    <property type="entry name" value="Aldolase_TIM"/>
</dbReference>
<feature type="binding site" evidence="7 9">
    <location>
        <position position="185"/>
    </location>
    <ligand>
        <name>substrate</name>
    </ligand>
</feature>
<dbReference type="HAMAP" id="MF_01200_B">
    <property type="entry name" value="OMPdecase_type1_B"/>
    <property type="match status" value="1"/>
</dbReference>
<feature type="active site" description="For OMPdecase activity" evidence="8">
    <location>
        <position position="68"/>
    </location>
</feature>
<evidence type="ECO:0000313" key="12">
    <source>
        <dbReference type="EMBL" id="MYZ49151.1"/>
    </source>
</evidence>
<evidence type="ECO:0000256" key="9">
    <source>
        <dbReference type="PIRSR" id="PIRSR614732-2"/>
    </source>
</evidence>
<dbReference type="CDD" id="cd04725">
    <property type="entry name" value="OMP_decarboxylase_like"/>
    <property type="match status" value="1"/>
</dbReference>
<dbReference type="SUPFAM" id="SSF51366">
    <property type="entry name" value="Ribulose-phoshate binding barrel"/>
    <property type="match status" value="1"/>
</dbReference>
<keyword evidence="3 7" id="KW-0210">Decarboxylase</keyword>
<evidence type="ECO:0000256" key="4">
    <source>
        <dbReference type="ARBA" id="ARBA00022975"/>
    </source>
</evidence>
<sequence length="241" mass="24615">MGERFRPRTPRDRLIVALDVPTSGGAADLVRVLGEEVGFYKIGMQLAFAGGLALVPDLVKAGKRVFLDMKLLDIDNTVASGVKSIAGLGVTLTTIHAYPQAMRAAVSARPADGSLGLLAVTVLTSFDDADLAAAGYAAGAAELVLRRAKDARAAGMDGIVCSAREAAKVRAAVGPDMLLVTPGIRPAGAAADDQKRVMTAAQAIGAGADCLVVGRPIVAAGDPLAAARAMLDEIAAAETWR</sequence>
<comment type="catalytic activity">
    <reaction evidence="6 7 10">
        <text>orotidine 5'-phosphate + H(+) = UMP + CO2</text>
        <dbReference type="Rhea" id="RHEA:11596"/>
        <dbReference type="ChEBI" id="CHEBI:15378"/>
        <dbReference type="ChEBI" id="CHEBI:16526"/>
        <dbReference type="ChEBI" id="CHEBI:57538"/>
        <dbReference type="ChEBI" id="CHEBI:57865"/>
        <dbReference type="EC" id="4.1.1.23"/>
    </reaction>
</comment>
<dbReference type="SMART" id="SM00934">
    <property type="entry name" value="OMPdecase"/>
    <property type="match status" value="1"/>
</dbReference>
<evidence type="ECO:0000256" key="6">
    <source>
        <dbReference type="ARBA" id="ARBA00049157"/>
    </source>
</evidence>
<dbReference type="PANTHER" id="PTHR32119">
    <property type="entry name" value="OROTIDINE 5'-PHOSPHATE DECARBOXYLASE"/>
    <property type="match status" value="1"/>
</dbReference>
<comment type="caution">
    <text evidence="12">The sequence shown here is derived from an EMBL/GenBank/DDBJ whole genome shotgun (WGS) entry which is preliminary data.</text>
</comment>
<dbReference type="Proteomes" id="UP000773614">
    <property type="component" value="Unassembled WGS sequence"/>
</dbReference>
<comment type="similarity">
    <text evidence="7">Belongs to the OMP decarboxylase family. Type 1 subfamily.</text>
</comment>
<keyword evidence="5 7" id="KW-0456">Lyase</keyword>
<comment type="pathway">
    <text evidence="2 7 10">Pyrimidine metabolism; UMP biosynthesis via de novo pathway; UMP from orotate: step 2/2.</text>
</comment>
<keyword evidence="13" id="KW-1185">Reference proteome</keyword>
<feature type="active site" description="For OMPdecase activity" evidence="8">
    <location>
        <position position="70"/>
    </location>
</feature>
<organism evidence="12 13">
    <name type="scientific">Propylenella binzhouense</name>
    <dbReference type="NCBI Taxonomy" id="2555902"/>
    <lineage>
        <taxon>Bacteria</taxon>
        <taxon>Pseudomonadati</taxon>
        <taxon>Pseudomonadota</taxon>
        <taxon>Alphaproteobacteria</taxon>
        <taxon>Hyphomicrobiales</taxon>
        <taxon>Propylenellaceae</taxon>
        <taxon>Propylenella</taxon>
    </lineage>
</organism>
<evidence type="ECO:0000256" key="5">
    <source>
        <dbReference type="ARBA" id="ARBA00023239"/>
    </source>
</evidence>
<dbReference type="EC" id="4.1.1.23" evidence="7"/>
<feature type="active site" description="For OMPdecase activity" evidence="8">
    <location>
        <position position="73"/>
    </location>
</feature>
<dbReference type="NCBIfam" id="TIGR01740">
    <property type="entry name" value="pyrF"/>
    <property type="match status" value="1"/>
</dbReference>
<feature type="domain" description="Orotidine 5'-phosphate decarboxylase" evidence="11">
    <location>
        <begin position="13"/>
        <end position="230"/>
    </location>
</feature>
<accession>A0A964T5Z2</accession>
<dbReference type="GO" id="GO:0044205">
    <property type="term" value="P:'de novo' UMP biosynthetic process"/>
    <property type="evidence" value="ECO:0007669"/>
    <property type="project" value="UniProtKB-UniRule"/>
</dbReference>